<evidence type="ECO:0000313" key="2">
    <source>
        <dbReference type="EMBL" id="KAG7285136.1"/>
    </source>
</evidence>
<evidence type="ECO:0000313" key="3">
    <source>
        <dbReference type="Proteomes" id="UP001197093"/>
    </source>
</evidence>
<feature type="compositionally biased region" description="Polar residues" evidence="1">
    <location>
        <begin position="1"/>
        <end position="12"/>
    </location>
</feature>
<proteinExistence type="predicted"/>
<sequence>MSTTPGRAQGHQSSTAASSSAMDDHFTQQMRDRQARGKDPYRSGDGSDDGNLSDRGSRTGSKLRLGKGRSEKEDYARVERRQQAIAFLDNPELLIMYAQSTGDTVPAARLHFTKMLCGYDD</sequence>
<accession>A0AAD4HVQ6</accession>
<organism evidence="2 3">
    <name type="scientific">Staphylotrichum longicolle</name>
    <dbReference type="NCBI Taxonomy" id="669026"/>
    <lineage>
        <taxon>Eukaryota</taxon>
        <taxon>Fungi</taxon>
        <taxon>Dikarya</taxon>
        <taxon>Ascomycota</taxon>
        <taxon>Pezizomycotina</taxon>
        <taxon>Sordariomycetes</taxon>
        <taxon>Sordariomycetidae</taxon>
        <taxon>Sordariales</taxon>
        <taxon>Chaetomiaceae</taxon>
        <taxon>Staphylotrichum</taxon>
    </lineage>
</organism>
<evidence type="ECO:0000256" key="1">
    <source>
        <dbReference type="SAM" id="MobiDB-lite"/>
    </source>
</evidence>
<name>A0AAD4HVQ6_9PEZI</name>
<keyword evidence="3" id="KW-1185">Reference proteome</keyword>
<dbReference type="AlphaFoldDB" id="A0AAD4HVQ6"/>
<dbReference type="Proteomes" id="UP001197093">
    <property type="component" value="Unassembled WGS sequence"/>
</dbReference>
<protein>
    <submittedName>
        <fullName evidence="2">Uncharacterized protein</fullName>
    </submittedName>
</protein>
<dbReference type="EMBL" id="JAHCVI010000005">
    <property type="protein sequence ID" value="KAG7285136.1"/>
    <property type="molecule type" value="Genomic_DNA"/>
</dbReference>
<feature type="compositionally biased region" description="Basic and acidic residues" evidence="1">
    <location>
        <begin position="22"/>
        <end position="42"/>
    </location>
</feature>
<comment type="caution">
    <text evidence="2">The sequence shown here is derived from an EMBL/GenBank/DDBJ whole genome shotgun (WGS) entry which is preliminary data.</text>
</comment>
<gene>
    <name evidence="2" type="ORF">NEMBOFW57_009757</name>
</gene>
<feature type="region of interest" description="Disordered" evidence="1">
    <location>
        <begin position="1"/>
        <end position="76"/>
    </location>
</feature>
<reference evidence="2" key="1">
    <citation type="submission" date="2023-02" db="EMBL/GenBank/DDBJ databases">
        <authorList>
            <person name="Palmer J.M."/>
        </authorList>
    </citation>
    <scope>NUCLEOTIDE SEQUENCE</scope>
    <source>
        <strain evidence="2">FW57</strain>
    </source>
</reference>